<reference evidence="9" key="1">
    <citation type="submission" date="2016-12" db="EMBL/GenBank/DDBJ databases">
        <authorList>
            <person name="Meng X."/>
        </authorList>
    </citation>
    <scope>NUCLEOTIDE SEQUENCE [LARGE SCALE GENOMIC DNA]</scope>
    <source>
        <strain evidence="9">DSM 20732</strain>
    </source>
</reference>
<dbReference type="GO" id="GO:0016301">
    <property type="term" value="F:kinase activity"/>
    <property type="evidence" value="ECO:0007669"/>
    <property type="project" value="UniProtKB-KW"/>
</dbReference>
<dbReference type="PANTHER" id="PTHR45008">
    <property type="entry name" value="PTS SYSTEM GLUCOSE-SPECIFIC EIIA COMPONENT"/>
    <property type="match status" value="1"/>
</dbReference>
<dbReference type="PANTHER" id="PTHR45008:SF1">
    <property type="entry name" value="PTS SYSTEM GLUCOSE-SPECIFIC EIIA COMPONENT"/>
    <property type="match status" value="1"/>
</dbReference>
<keyword evidence="6" id="KW-0418">Kinase</keyword>
<evidence type="ECO:0000256" key="4">
    <source>
        <dbReference type="ARBA" id="ARBA00022679"/>
    </source>
</evidence>
<dbReference type="EMBL" id="MQVS01000003">
    <property type="protein sequence ID" value="OKL52080.1"/>
    <property type="molecule type" value="Genomic_DNA"/>
</dbReference>
<keyword evidence="2" id="KW-0813">Transport</keyword>
<sequence>MSLRLSSPLSGTIVALPEVPDAAFADELLGPTLAIAPSPGEHAVRAPCAGRVFKLHPHAFVLATADRLVLVHLGIDTLHLRGEGFTLHVAADDAVSAGQLLVTWDTAVARTRGLSPLTPVVALDGSKLRRKAKPGQVVQTGDLLAIWP</sequence>
<evidence type="ECO:0000256" key="2">
    <source>
        <dbReference type="ARBA" id="ARBA00022448"/>
    </source>
</evidence>
<dbReference type="RefSeq" id="WP_073823538.1">
    <property type="nucleotide sequence ID" value="NZ_MQVS01000003.1"/>
</dbReference>
<dbReference type="PROSITE" id="PS51093">
    <property type="entry name" value="PTS_EIIA_TYPE_1"/>
    <property type="match status" value="1"/>
</dbReference>
<dbReference type="STRING" id="52770.BSZ40_04010"/>
<dbReference type="Proteomes" id="UP000185612">
    <property type="component" value="Unassembled WGS sequence"/>
</dbReference>
<evidence type="ECO:0000256" key="6">
    <source>
        <dbReference type="ARBA" id="ARBA00022777"/>
    </source>
</evidence>
<evidence type="ECO:0000259" key="7">
    <source>
        <dbReference type="PROSITE" id="PS51093"/>
    </source>
</evidence>
<evidence type="ECO:0000256" key="5">
    <source>
        <dbReference type="ARBA" id="ARBA00022683"/>
    </source>
</evidence>
<dbReference type="GO" id="GO:0009401">
    <property type="term" value="P:phosphoenolpyruvate-dependent sugar phosphotransferase system"/>
    <property type="evidence" value="ECO:0007669"/>
    <property type="project" value="UniProtKB-KW"/>
</dbReference>
<dbReference type="OrthoDB" id="9797715at2"/>
<keyword evidence="5" id="KW-0598">Phosphotransferase system</keyword>
<evidence type="ECO:0000313" key="9">
    <source>
        <dbReference type="Proteomes" id="UP000185612"/>
    </source>
</evidence>
<organism evidence="8 9">
    <name type="scientific">Buchananella hordeovulneris</name>
    <dbReference type="NCBI Taxonomy" id="52770"/>
    <lineage>
        <taxon>Bacteria</taxon>
        <taxon>Bacillati</taxon>
        <taxon>Actinomycetota</taxon>
        <taxon>Actinomycetes</taxon>
        <taxon>Actinomycetales</taxon>
        <taxon>Actinomycetaceae</taxon>
        <taxon>Buchananella</taxon>
    </lineage>
</organism>
<comment type="caution">
    <text evidence="8">The sequence shown here is derived from an EMBL/GenBank/DDBJ whole genome shotgun (WGS) entry which is preliminary data.</text>
</comment>
<evidence type="ECO:0000313" key="8">
    <source>
        <dbReference type="EMBL" id="OKL52080.1"/>
    </source>
</evidence>
<name>A0A1Q5PXF5_9ACTO</name>
<dbReference type="AlphaFoldDB" id="A0A1Q5PXF5"/>
<dbReference type="InterPro" id="IPR050890">
    <property type="entry name" value="PTS_EIIA_component"/>
</dbReference>
<gene>
    <name evidence="8" type="ORF">BSZ40_04010</name>
</gene>
<keyword evidence="4" id="KW-0808">Transferase</keyword>
<protein>
    <recommendedName>
        <fullName evidence="7">PTS EIIA type-1 domain-containing protein</fullName>
    </recommendedName>
</protein>
<dbReference type="Pfam" id="PF00358">
    <property type="entry name" value="PTS_EIIA_1"/>
    <property type="match status" value="1"/>
</dbReference>
<evidence type="ECO:0000256" key="3">
    <source>
        <dbReference type="ARBA" id="ARBA00022597"/>
    </source>
</evidence>
<dbReference type="InterPro" id="IPR001127">
    <property type="entry name" value="PTS_EIIA_1_perm"/>
</dbReference>
<accession>A0A1Q5PXF5</accession>
<feature type="domain" description="PTS EIIA type-1" evidence="7">
    <location>
        <begin position="21"/>
        <end position="124"/>
    </location>
</feature>
<dbReference type="InterPro" id="IPR011055">
    <property type="entry name" value="Dup_hybrid_motif"/>
</dbReference>
<dbReference type="Gene3D" id="2.70.70.10">
    <property type="entry name" value="Glucose Permease (Domain IIA)"/>
    <property type="match status" value="1"/>
</dbReference>
<dbReference type="SUPFAM" id="SSF51261">
    <property type="entry name" value="Duplicated hybrid motif"/>
    <property type="match status" value="1"/>
</dbReference>
<comment type="subcellular location">
    <subcellularLocation>
        <location evidence="1">Cytoplasm</location>
    </subcellularLocation>
</comment>
<evidence type="ECO:0000256" key="1">
    <source>
        <dbReference type="ARBA" id="ARBA00004496"/>
    </source>
</evidence>
<proteinExistence type="predicted"/>
<keyword evidence="9" id="KW-1185">Reference proteome</keyword>
<keyword evidence="3" id="KW-0762">Sugar transport</keyword>
<dbReference type="GO" id="GO:0005737">
    <property type="term" value="C:cytoplasm"/>
    <property type="evidence" value="ECO:0007669"/>
    <property type="project" value="UniProtKB-SubCell"/>
</dbReference>